<dbReference type="EMBL" id="MNVB01000007">
    <property type="protein sequence ID" value="OIO18237.1"/>
    <property type="molecule type" value="Genomic_DNA"/>
</dbReference>
<gene>
    <name evidence="1" type="ORF">AUJ29_00210</name>
</gene>
<accession>A0A1J4U612</accession>
<name>A0A1J4U612_9BACT</name>
<dbReference type="Pfam" id="PF20393">
    <property type="entry name" value="Pro_CA_2"/>
    <property type="match status" value="1"/>
</dbReference>
<dbReference type="Proteomes" id="UP000182465">
    <property type="component" value="Unassembled WGS sequence"/>
</dbReference>
<dbReference type="GO" id="GO:0004089">
    <property type="term" value="F:carbonate dehydratase activity"/>
    <property type="evidence" value="ECO:0007669"/>
    <property type="project" value="InterPro"/>
</dbReference>
<comment type="caution">
    <text evidence="1">The sequence shown here is derived from an EMBL/GenBank/DDBJ whole genome shotgun (WGS) entry which is preliminary data.</text>
</comment>
<evidence type="ECO:0008006" key="3">
    <source>
        <dbReference type="Google" id="ProtNLM"/>
    </source>
</evidence>
<dbReference type="GO" id="GO:0008270">
    <property type="term" value="F:zinc ion binding"/>
    <property type="evidence" value="ECO:0007669"/>
    <property type="project" value="InterPro"/>
</dbReference>
<sequence>MDHFQKLSIVISCIDYRFWPQSLPLLMKKYGNFDLIQIAGSGKNLISPSEKEDKITLLNNIEISIQLHNSQKLILVNHIDCGAYGGSRNFKSQKEEVKFHKEELKKAKKIIHGKFPQLPVNTELLIMGANKKIKLL</sequence>
<dbReference type="InterPro" id="IPR036874">
    <property type="entry name" value="Carbonic_anhydrase_sf"/>
</dbReference>
<organism evidence="1 2">
    <name type="scientific">Candidatus Kuenenbacteria bacterium CG1_02_38_13</name>
    <dbReference type="NCBI Taxonomy" id="1805235"/>
    <lineage>
        <taxon>Bacteria</taxon>
        <taxon>Candidatus Kueneniibacteriota</taxon>
    </lineage>
</organism>
<protein>
    <recommendedName>
        <fullName evidence="3">Carbonic anhydrase</fullName>
    </recommendedName>
</protein>
<reference evidence="1 2" key="1">
    <citation type="journal article" date="2016" name="Environ. Microbiol.">
        <title>Genomic resolution of a cold subsurface aquifer community provides metabolic insights for novel microbes adapted to high CO concentrations.</title>
        <authorList>
            <person name="Probst A.J."/>
            <person name="Castelle C.J."/>
            <person name="Singh A."/>
            <person name="Brown C.T."/>
            <person name="Anantharaman K."/>
            <person name="Sharon I."/>
            <person name="Hug L.A."/>
            <person name="Burstein D."/>
            <person name="Emerson J.B."/>
            <person name="Thomas B.C."/>
            <person name="Banfield J.F."/>
        </authorList>
    </citation>
    <scope>NUCLEOTIDE SEQUENCE [LARGE SCALE GENOMIC DNA]</scope>
    <source>
        <strain evidence="1">CG1_02_38_13</strain>
    </source>
</reference>
<evidence type="ECO:0000313" key="2">
    <source>
        <dbReference type="Proteomes" id="UP000182465"/>
    </source>
</evidence>
<dbReference type="AlphaFoldDB" id="A0A1J4U612"/>
<proteinExistence type="predicted"/>
<dbReference type="SUPFAM" id="SSF53056">
    <property type="entry name" value="beta-carbonic anhydrase, cab"/>
    <property type="match status" value="1"/>
</dbReference>
<evidence type="ECO:0000313" key="1">
    <source>
        <dbReference type="EMBL" id="OIO18237.1"/>
    </source>
</evidence>
<dbReference type="InterPro" id="IPR046871">
    <property type="entry name" value="Pro_CA_2"/>
</dbReference>
<dbReference type="Gene3D" id="3.40.1050.10">
    <property type="entry name" value="Carbonic anhydrase"/>
    <property type="match status" value="1"/>
</dbReference>